<proteinExistence type="predicted"/>
<dbReference type="Proteomes" id="UP000242415">
    <property type="component" value="Unassembled WGS sequence"/>
</dbReference>
<feature type="compositionally biased region" description="Basic and acidic residues" evidence="1">
    <location>
        <begin position="32"/>
        <end position="51"/>
    </location>
</feature>
<feature type="chain" id="PRO_5017463466" description="Streptogrisin C" evidence="2">
    <location>
        <begin position="30"/>
        <end position="346"/>
    </location>
</feature>
<dbReference type="PROSITE" id="PS51318">
    <property type="entry name" value="TAT"/>
    <property type="match status" value="1"/>
</dbReference>
<protein>
    <recommendedName>
        <fullName evidence="5">Streptogrisin C</fullName>
    </recommendedName>
</protein>
<dbReference type="RefSeq" id="WP_091556671.1">
    <property type="nucleotide sequence ID" value="NZ_FNPH01000004.1"/>
</dbReference>
<accession>A0A1H3PEZ4</accession>
<dbReference type="AlphaFoldDB" id="A0A1H3PEZ4"/>
<dbReference type="InterPro" id="IPR009003">
    <property type="entry name" value="Peptidase_S1_PA"/>
</dbReference>
<evidence type="ECO:0000313" key="3">
    <source>
        <dbReference type="EMBL" id="SDY99650.1"/>
    </source>
</evidence>
<dbReference type="InterPro" id="IPR043504">
    <property type="entry name" value="Peptidase_S1_PA_chymotrypsin"/>
</dbReference>
<gene>
    <name evidence="3" type="ORF">SAMN05444365_104488</name>
</gene>
<sequence length="346" mass="34863">MLKTKRTFVGAVVATTAALTVLGALPAQAAPGKDKEPARAAAKVDESRAPDRAAGVRAASSAATAALATIQTRVARYVATNGTRYTFGSYLDPATGNIVLETDAPAGVVSALTDLSGAATAQRQAATGVQVRRASATDAWHRRDDIQPYYGGGGITAGGAICSSGYAVQNAAGTRFSVTAGHCWANGTSVSTESGANNYGTVSDRRLASVTGDAMDFELIGGRSYSGRVFTGGVTSTSSIPVVAAGTAYVGYTDYCHSGRTTGENCGHTANSITAQVCTATGCKSPVIAFTGGTMIQPGDSGGSFYAKDASGAWIRGNVIATNGVTGYAQPWTVISANLGVSIVTG</sequence>
<evidence type="ECO:0000256" key="1">
    <source>
        <dbReference type="SAM" id="MobiDB-lite"/>
    </source>
</evidence>
<name>A0A1H3PEZ4_9ACTN</name>
<reference evidence="4" key="1">
    <citation type="submission" date="2016-10" db="EMBL/GenBank/DDBJ databases">
        <authorList>
            <person name="Varghese N."/>
            <person name="Submissions S."/>
        </authorList>
    </citation>
    <scope>NUCLEOTIDE SEQUENCE [LARGE SCALE GENOMIC DNA]</scope>
    <source>
        <strain evidence="4">DSM 45245</strain>
    </source>
</reference>
<keyword evidence="4" id="KW-1185">Reference proteome</keyword>
<dbReference type="STRING" id="405436.SAMN05444365_104488"/>
<feature type="signal peptide" evidence="2">
    <location>
        <begin position="1"/>
        <end position="29"/>
    </location>
</feature>
<dbReference type="EMBL" id="FNPH01000004">
    <property type="protein sequence ID" value="SDY99650.1"/>
    <property type="molecule type" value="Genomic_DNA"/>
</dbReference>
<dbReference type="SUPFAM" id="SSF50494">
    <property type="entry name" value="Trypsin-like serine proteases"/>
    <property type="match status" value="1"/>
</dbReference>
<feature type="region of interest" description="Disordered" evidence="1">
    <location>
        <begin position="29"/>
        <end position="55"/>
    </location>
</feature>
<evidence type="ECO:0008006" key="5">
    <source>
        <dbReference type="Google" id="ProtNLM"/>
    </source>
</evidence>
<organism evidence="3 4">
    <name type="scientific">Micromonospora pattaloongensis</name>
    <dbReference type="NCBI Taxonomy" id="405436"/>
    <lineage>
        <taxon>Bacteria</taxon>
        <taxon>Bacillati</taxon>
        <taxon>Actinomycetota</taxon>
        <taxon>Actinomycetes</taxon>
        <taxon>Micromonosporales</taxon>
        <taxon>Micromonosporaceae</taxon>
        <taxon>Micromonospora</taxon>
    </lineage>
</organism>
<evidence type="ECO:0000256" key="2">
    <source>
        <dbReference type="SAM" id="SignalP"/>
    </source>
</evidence>
<evidence type="ECO:0000313" key="4">
    <source>
        <dbReference type="Proteomes" id="UP000242415"/>
    </source>
</evidence>
<dbReference type="OrthoDB" id="4079607at2"/>
<dbReference type="InterPro" id="IPR006311">
    <property type="entry name" value="TAT_signal"/>
</dbReference>
<dbReference type="Gene3D" id="2.40.10.10">
    <property type="entry name" value="Trypsin-like serine proteases"/>
    <property type="match status" value="2"/>
</dbReference>
<keyword evidence="2" id="KW-0732">Signal</keyword>